<gene>
    <name evidence="5" type="ORF">GC105_01450</name>
</gene>
<organism evidence="5 6">
    <name type="scientific">Alkalibaculum sporogenes</name>
    <dbReference type="NCBI Taxonomy" id="2655001"/>
    <lineage>
        <taxon>Bacteria</taxon>
        <taxon>Bacillati</taxon>
        <taxon>Bacillota</taxon>
        <taxon>Clostridia</taxon>
        <taxon>Eubacteriales</taxon>
        <taxon>Eubacteriaceae</taxon>
        <taxon>Alkalibaculum</taxon>
    </lineage>
</organism>
<dbReference type="EMBL" id="WHNX01000002">
    <property type="protein sequence ID" value="MPW24458.1"/>
    <property type="molecule type" value="Genomic_DNA"/>
</dbReference>
<reference evidence="5 6" key="1">
    <citation type="submission" date="2019-10" db="EMBL/GenBank/DDBJ databases">
        <title>Alkalibaculum tamaniensis sp.nov., a new alkaliphilic acetogen, isolated on methoxylated aromatics from a mud volcano.</title>
        <authorList>
            <person name="Khomyakova M.A."/>
            <person name="Merkel A.Y."/>
            <person name="Bonch-Osmolovskaya E.A."/>
            <person name="Slobodkin A.I."/>
        </authorList>
    </citation>
    <scope>NUCLEOTIDE SEQUENCE [LARGE SCALE GENOMIC DNA]</scope>
    <source>
        <strain evidence="5 6">M08DMB</strain>
    </source>
</reference>
<dbReference type="Gene3D" id="2.60.120.10">
    <property type="entry name" value="Jelly Rolls"/>
    <property type="match status" value="1"/>
</dbReference>
<dbReference type="AlphaFoldDB" id="A0A6A7K4Z1"/>
<evidence type="ECO:0000313" key="6">
    <source>
        <dbReference type="Proteomes" id="UP000440004"/>
    </source>
</evidence>
<name>A0A6A7K4Z1_9FIRM</name>
<protein>
    <submittedName>
        <fullName evidence="5">AraC family transcriptional regulator</fullName>
    </submittedName>
</protein>
<comment type="caution">
    <text evidence="5">The sequence shown here is derived from an EMBL/GenBank/DDBJ whole genome shotgun (WGS) entry which is preliminary data.</text>
</comment>
<dbReference type="PANTHER" id="PTHR43280:SF2">
    <property type="entry name" value="HTH-TYPE TRANSCRIPTIONAL REGULATOR EXSA"/>
    <property type="match status" value="1"/>
</dbReference>
<dbReference type="InterPro" id="IPR014710">
    <property type="entry name" value="RmlC-like_jellyroll"/>
</dbReference>
<evidence type="ECO:0000313" key="5">
    <source>
        <dbReference type="EMBL" id="MPW24458.1"/>
    </source>
</evidence>
<dbReference type="Pfam" id="PF12833">
    <property type="entry name" value="HTH_18"/>
    <property type="match status" value="1"/>
</dbReference>
<dbReference type="Pfam" id="PF02311">
    <property type="entry name" value="AraC_binding"/>
    <property type="match status" value="1"/>
</dbReference>
<dbReference type="GO" id="GO:0043565">
    <property type="term" value="F:sequence-specific DNA binding"/>
    <property type="evidence" value="ECO:0007669"/>
    <property type="project" value="InterPro"/>
</dbReference>
<evidence type="ECO:0000259" key="4">
    <source>
        <dbReference type="PROSITE" id="PS01124"/>
    </source>
</evidence>
<dbReference type="RefSeq" id="WP_152800955.1">
    <property type="nucleotide sequence ID" value="NZ_WHNX01000002.1"/>
</dbReference>
<dbReference type="InterPro" id="IPR009057">
    <property type="entry name" value="Homeodomain-like_sf"/>
</dbReference>
<dbReference type="SMART" id="SM00342">
    <property type="entry name" value="HTH_ARAC"/>
    <property type="match status" value="1"/>
</dbReference>
<evidence type="ECO:0000256" key="2">
    <source>
        <dbReference type="ARBA" id="ARBA00023125"/>
    </source>
</evidence>
<dbReference type="SUPFAM" id="SSF51215">
    <property type="entry name" value="Regulatory protein AraC"/>
    <property type="match status" value="1"/>
</dbReference>
<dbReference type="GO" id="GO:0003700">
    <property type="term" value="F:DNA-binding transcription factor activity"/>
    <property type="evidence" value="ECO:0007669"/>
    <property type="project" value="InterPro"/>
</dbReference>
<dbReference type="PANTHER" id="PTHR43280">
    <property type="entry name" value="ARAC-FAMILY TRANSCRIPTIONAL REGULATOR"/>
    <property type="match status" value="1"/>
</dbReference>
<dbReference type="InterPro" id="IPR037923">
    <property type="entry name" value="HTH-like"/>
</dbReference>
<dbReference type="Gene3D" id="1.10.10.60">
    <property type="entry name" value="Homeodomain-like"/>
    <property type="match status" value="2"/>
</dbReference>
<dbReference type="InterPro" id="IPR003313">
    <property type="entry name" value="AraC-bd"/>
</dbReference>
<evidence type="ECO:0000256" key="1">
    <source>
        <dbReference type="ARBA" id="ARBA00023015"/>
    </source>
</evidence>
<proteinExistence type="predicted"/>
<dbReference type="PROSITE" id="PS01124">
    <property type="entry name" value="HTH_ARAC_FAMILY_2"/>
    <property type="match status" value="1"/>
</dbReference>
<dbReference type="Proteomes" id="UP000440004">
    <property type="component" value="Unassembled WGS sequence"/>
</dbReference>
<accession>A0A6A7K4Z1</accession>
<sequence>MPNSFQERKLYNKLMGTCMTITFDSYSIIVHNAHFMNEEHIEFIHSHNFHELYFILDGSLTMHCDGKNIELSKNSIFYISPNITHHVNTDSQYKNERFLIAFEIIQNQTSKQELTASEYQIQEISEILKQHAPYWTGEDANNVSVLLDYICDEVIRSMPLYHIKLQNLISSIIISLLQNMTEKESDSIDKHLEFCNRAILMTRYIHDNFKQRITLEMVANHFHTTPRHVNRLFKQYFNTSFSKSLTIIRLGYAKKYLRYGYSIEKIAELTGFASVRTLYKDFKEYEGMSMSDYRNTNSNIEGYIKT</sequence>
<keyword evidence="6" id="KW-1185">Reference proteome</keyword>
<keyword evidence="2" id="KW-0238">DNA-binding</keyword>
<keyword evidence="1" id="KW-0805">Transcription regulation</keyword>
<dbReference type="InterPro" id="IPR018060">
    <property type="entry name" value="HTH_AraC"/>
</dbReference>
<feature type="domain" description="HTH araC/xylS-type" evidence="4">
    <location>
        <begin position="199"/>
        <end position="296"/>
    </location>
</feature>
<evidence type="ECO:0000256" key="3">
    <source>
        <dbReference type="ARBA" id="ARBA00023163"/>
    </source>
</evidence>
<keyword evidence="3" id="KW-0804">Transcription</keyword>
<dbReference type="SUPFAM" id="SSF46689">
    <property type="entry name" value="Homeodomain-like"/>
    <property type="match status" value="2"/>
</dbReference>